<reference evidence="1 2" key="1">
    <citation type="submission" date="2019-01" db="EMBL/GenBank/DDBJ databases">
        <title>A chromosome-scale genome assembly of the yellow perch, Perca flavescens.</title>
        <authorList>
            <person name="Feron R."/>
            <person name="Morvezen R."/>
            <person name="Bestin A."/>
            <person name="Haffray P."/>
            <person name="Klopp C."/>
            <person name="Zahm M."/>
            <person name="Cabau C."/>
            <person name="Roques C."/>
            <person name="Donnadieu C."/>
            <person name="Bouchez O."/>
            <person name="Christie M."/>
            <person name="Larson W."/>
            <person name="Guiguen Y."/>
        </authorList>
    </citation>
    <scope>NUCLEOTIDE SEQUENCE [LARGE SCALE GENOMIC DNA]</scope>
    <source>
        <strain evidence="1">YP-PL-M2</strain>
        <tissue evidence="1">Blood</tissue>
    </source>
</reference>
<name>A0A484D0R4_PERFV</name>
<protein>
    <submittedName>
        <fullName evidence="1">Uncharacterized protein</fullName>
    </submittedName>
</protein>
<evidence type="ECO:0000313" key="1">
    <source>
        <dbReference type="EMBL" id="TDH08460.1"/>
    </source>
</evidence>
<comment type="caution">
    <text evidence="1">The sequence shown here is derived from an EMBL/GenBank/DDBJ whole genome shotgun (WGS) entry which is preliminary data.</text>
</comment>
<organism evidence="1 2">
    <name type="scientific">Perca flavescens</name>
    <name type="common">American yellow perch</name>
    <name type="synonym">Morone flavescens</name>
    <dbReference type="NCBI Taxonomy" id="8167"/>
    <lineage>
        <taxon>Eukaryota</taxon>
        <taxon>Metazoa</taxon>
        <taxon>Chordata</taxon>
        <taxon>Craniata</taxon>
        <taxon>Vertebrata</taxon>
        <taxon>Euteleostomi</taxon>
        <taxon>Actinopterygii</taxon>
        <taxon>Neopterygii</taxon>
        <taxon>Teleostei</taxon>
        <taxon>Neoteleostei</taxon>
        <taxon>Acanthomorphata</taxon>
        <taxon>Eupercaria</taxon>
        <taxon>Perciformes</taxon>
        <taxon>Percoidei</taxon>
        <taxon>Percidae</taxon>
        <taxon>Percinae</taxon>
        <taxon>Perca</taxon>
    </lineage>
</organism>
<proteinExistence type="predicted"/>
<sequence>MRRKKKKRRKSKTWWIPLKRCDRSVKRQSTAFTLGSVWSIVRPELAPGLRRRRIVLRSCLTSCMLGTTVCHTNSSIRSNEVLLLHHWLMAFFKYCIMRRTWF</sequence>
<dbReference type="Proteomes" id="UP000295070">
    <property type="component" value="Chromosome 9"/>
</dbReference>
<keyword evidence="2" id="KW-1185">Reference proteome</keyword>
<accession>A0A484D0R4</accession>
<dbReference type="AlphaFoldDB" id="A0A484D0R4"/>
<dbReference type="EMBL" id="SCKG01000009">
    <property type="protein sequence ID" value="TDH08460.1"/>
    <property type="molecule type" value="Genomic_DNA"/>
</dbReference>
<evidence type="ECO:0000313" key="2">
    <source>
        <dbReference type="Proteomes" id="UP000295070"/>
    </source>
</evidence>
<gene>
    <name evidence="1" type="ORF">EPR50_G00097940</name>
</gene>